<accession>A0ABU6NSA5</accession>
<evidence type="ECO:0000259" key="2">
    <source>
        <dbReference type="Pfam" id="PF08281"/>
    </source>
</evidence>
<dbReference type="RefSeq" id="WP_328014526.1">
    <property type="nucleotide sequence ID" value="NZ_JARTFS010000001.1"/>
</dbReference>
<dbReference type="SUPFAM" id="SSF88946">
    <property type="entry name" value="Sigma2 domain of RNA polymerase sigma factors"/>
    <property type="match status" value="1"/>
</dbReference>
<dbReference type="EMBL" id="JARTFS010000001">
    <property type="protein sequence ID" value="MED4399805.1"/>
    <property type="molecule type" value="Genomic_DNA"/>
</dbReference>
<name>A0ABU6NSA5_9BACI</name>
<dbReference type="InterPro" id="IPR013249">
    <property type="entry name" value="RNA_pol_sigma70_r4_t2"/>
</dbReference>
<gene>
    <name evidence="3" type="ORF">P9271_00330</name>
</gene>
<dbReference type="Proteomes" id="UP001342826">
    <property type="component" value="Unassembled WGS sequence"/>
</dbReference>
<comment type="caution">
    <text evidence="3">The sequence shown here is derived from an EMBL/GenBank/DDBJ whole genome shotgun (WGS) entry which is preliminary data.</text>
</comment>
<dbReference type="Pfam" id="PF08281">
    <property type="entry name" value="Sigma70_r4_2"/>
    <property type="match status" value="1"/>
</dbReference>
<protein>
    <submittedName>
        <fullName evidence="3">Sigma-70 family RNA polymerase sigma factor</fullName>
    </submittedName>
</protein>
<reference evidence="3 4" key="1">
    <citation type="submission" date="2023-03" db="EMBL/GenBank/DDBJ databases">
        <title>Bacillus Genome Sequencing.</title>
        <authorList>
            <person name="Dunlap C."/>
        </authorList>
    </citation>
    <scope>NUCLEOTIDE SEQUENCE [LARGE SCALE GENOMIC DNA]</scope>
    <source>
        <strain evidence="3 4">NRS-1717</strain>
    </source>
</reference>
<dbReference type="Gene3D" id="1.10.1740.10">
    <property type="match status" value="1"/>
</dbReference>
<dbReference type="InterPro" id="IPR013324">
    <property type="entry name" value="RNA_pol_sigma_r3/r4-like"/>
</dbReference>
<dbReference type="NCBIfam" id="TIGR02937">
    <property type="entry name" value="sigma70-ECF"/>
    <property type="match status" value="1"/>
</dbReference>
<dbReference type="SUPFAM" id="SSF88659">
    <property type="entry name" value="Sigma3 and sigma4 domains of RNA polymerase sigma factors"/>
    <property type="match status" value="1"/>
</dbReference>
<dbReference type="InterPro" id="IPR007627">
    <property type="entry name" value="RNA_pol_sigma70_r2"/>
</dbReference>
<dbReference type="Pfam" id="PF04542">
    <property type="entry name" value="Sigma70_r2"/>
    <property type="match status" value="1"/>
</dbReference>
<evidence type="ECO:0000313" key="4">
    <source>
        <dbReference type="Proteomes" id="UP001342826"/>
    </source>
</evidence>
<feature type="domain" description="RNA polymerase sigma-70 region 2" evidence="1">
    <location>
        <begin position="63"/>
        <end position="109"/>
    </location>
</feature>
<dbReference type="InterPro" id="IPR014284">
    <property type="entry name" value="RNA_pol_sigma-70_dom"/>
</dbReference>
<organism evidence="3 4">
    <name type="scientific">Metabacillus fastidiosus</name>
    <dbReference type="NCBI Taxonomy" id="1458"/>
    <lineage>
        <taxon>Bacteria</taxon>
        <taxon>Bacillati</taxon>
        <taxon>Bacillota</taxon>
        <taxon>Bacilli</taxon>
        <taxon>Bacillales</taxon>
        <taxon>Bacillaceae</taxon>
        <taxon>Metabacillus</taxon>
    </lineage>
</organism>
<keyword evidence="4" id="KW-1185">Reference proteome</keyword>
<feature type="domain" description="RNA polymerase sigma factor 70 region 4 type 2" evidence="2">
    <location>
        <begin position="156"/>
        <end position="203"/>
    </location>
</feature>
<evidence type="ECO:0000259" key="1">
    <source>
        <dbReference type="Pfam" id="PF04542"/>
    </source>
</evidence>
<dbReference type="InterPro" id="IPR013325">
    <property type="entry name" value="RNA_pol_sigma_r2"/>
</dbReference>
<proteinExistence type="predicted"/>
<dbReference type="Gene3D" id="1.20.140.160">
    <property type="match status" value="1"/>
</dbReference>
<evidence type="ECO:0000313" key="3">
    <source>
        <dbReference type="EMBL" id="MED4399805.1"/>
    </source>
</evidence>
<sequence length="221" mass="25307">MNYSLATDEQLKNIIKYDIDCPPSLMKGIVLEMLDRGILNGYVVHIWNKRYGKQKNFKTSADFEFSDAIQLGLIGIWKATDKFKPGKSSFAKFAAYYIAVEWQNLARGQNAEKRTLDKELLSIDYEVNEEGQALQEFLPSYDNVERSVLMKMHFESQLKKLTKLQKVAILSYLKGYHNKETAKALNVTRQAVDNAFHRAVEKMGGERISLRENCGVKRKGA</sequence>